<dbReference type="Gene3D" id="3.90.1570.50">
    <property type="match status" value="1"/>
</dbReference>
<dbReference type="GO" id="GO:0003677">
    <property type="term" value="F:DNA binding"/>
    <property type="evidence" value="ECO:0007669"/>
    <property type="project" value="UniProtKB-KW"/>
</dbReference>
<comment type="caution">
    <text evidence="2">The sequence shown here is derived from an EMBL/GenBank/DDBJ whole genome shotgun (WGS) entry which is preliminary data.</text>
</comment>
<accession>A0A6P1CXZ0</accession>
<reference evidence="2 3" key="1">
    <citation type="submission" date="2020-01" db="EMBL/GenBank/DDBJ databases">
        <title>Genetics and antimicrobial susceptibilities of Nocardia species isolated from the soil; a comparison with species isolated from humans.</title>
        <authorList>
            <person name="Carrasco G."/>
            <person name="Monzon S."/>
            <person name="Sansegundo M."/>
            <person name="Garcia E."/>
            <person name="Garrido N."/>
            <person name="Medina M.J."/>
            <person name="Villalon P."/>
            <person name="Ramirez-Arocha A.C."/>
            <person name="Jimenez P."/>
            <person name="Cuesta I."/>
            <person name="Valdezate S."/>
        </authorList>
    </citation>
    <scope>NUCLEOTIDE SEQUENCE [LARGE SCALE GENOMIC DNA]</scope>
    <source>
        <strain evidence="2 3">CNM20110626</strain>
    </source>
</reference>
<sequence length="281" mass="31188">MSPVHDELTFGDSIVAAMLDNGWLAGNPHEYRPELGLDLGELLSFIGATQQQEWDELVSFYGGDQRAAELGFARAVDQQIGLKGLIETLRSGVKDRGVRIRLAYFKPNLVTSPDDLRDYRANRLTVVRELPYATKQADAKNRLDLALLLNGIPVATAELKNPLTGQTVEHAKEQYRSERDPSELIFTRRVIANFAVDPHLVFVATQLKGKKTRFLPFNTGSEGPGKAGGAGNPAPTIEGKHATVYLWEQIWHPDNWLDLLERFVHTHESKGPGGRGSRTII</sequence>
<dbReference type="InterPro" id="IPR007409">
    <property type="entry name" value="Restrct_endonuc_type1_HsdR_N"/>
</dbReference>
<name>A0A6P1CXZ0_9NOCA</name>
<gene>
    <name evidence="2" type="ORF">GV791_28935</name>
</gene>
<keyword evidence="2" id="KW-0540">Nuclease</keyword>
<protein>
    <submittedName>
        <fullName evidence="2">Type I restriction endonuclease subunit R</fullName>
    </submittedName>
</protein>
<proteinExistence type="predicted"/>
<evidence type="ECO:0000313" key="2">
    <source>
        <dbReference type="EMBL" id="NEW36553.1"/>
    </source>
</evidence>
<evidence type="ECO:0000313" key="3">
    <source>
        <dbReference type="Proteomes" id="UP000471166"/>
    </source>
</evidence>
<dbReference type="RefSeq" id="WP_256666931.1">
    <property type="nucleotide sequence ID" value="NZ_JAAGVB010000082.1"/>
</dbReference>
<evidence type="ECO:0000259" key="1">
    <source>
        <dbReference type="Pfam" id="PF04313"/>
    </source>
</evidence>
<organism evidence="2 3">
    <name type="scientific">Nocardia cyriacigeorgica</name>
    <dbReference type="NCBI Taxonomy" id="135487"/>
    <lineage>
        <taxon>Bacteria</taxon>
        <taxon>Bacillati</taxon>
        <taxon>Actinomycetota</taxon>
        <taxon>Actinomycetes</taxon>
        <taxon>Mycobacteriales</taxon>
        <taxon>Nocardiaceae</taxon>
        <taxon>Nocardia</taxon>
    </lineage>
</organism>
<dbReference type="Pfam" id="PF04313">
    <property type="entry name" value="HSDR_N"/>
    <property type="match status" value="1"/>
</dbReference>
<dbReference type="GO" id="GO:0005524">
    <property type="term" value="F:ATP binding"/>
    <property type="evidence" value="ECO:0007669"/>
    <property type="project" value="UniProtKB-KW"/>
</dbReference>
<dbReference type="GO" id="GO:0009307">
    <property type="term" value="P:DNA restriction-modification system"/>
    <property type="evidence" value="ECO:0007669"/>
    <property type="project" value="UniProtKB-KW"/>
</dbReference>
<dbReference type="GO" id="GO:0009035">
    <property type="term" value="F:type I site-specific deoxyribonuclease activity"/>
    <property type="evidence" value="ECO:0007669"/>
    <property type="project" value="UniProtKB-EC"/>
</dbReference>
<dbReference type="Proteomes" id="UP000471166">
    <property type="component" value="Unassembled WGS sequence"/>
</dbReference>
<feature type="non-terminal residue" evidence="2">
    <location>
        <position position="281"/>
    </location>
</feature>
<feature type="domain" description="Restriction endonuclease type I HsdR N-terminal" evidence="1">
    <location>
        <begin position="115"/>
        <end position="182"/>
    </location>
</feature>
<keyword evidence="2" id="KW-0378">Hydrolase</keyword>
<keyword evidence="2" id="KW-0255">Endonuclease</keyword>
<dbReference type="AlphaFoldDB" id="A0A6P1CXZ0"/>
<dbReference type="EMBL" id="JAAGVB010000082">
    <property type="protein sequence ID" value="NEW36553.1"/>
    <property type="molecule type" value="Genomic_DNA"/>
</dbReference>